<dbReference type="Proteomes" id="UP000240638">
    <property type="component" value="Unassembled WGS sequence"/>
</dbReference>
<evidence type="ECO:0000256" key="1">
    <source>
        <dbReference type="ARBA" id="ARBA00022679"/>
    </source>
</evidence>
<organism evidence="2 3">
    <name type="scientific">Trinickia symbiotica</name>
    <dbReference type="NCBI Taxonomy" id="863227"/>
    <lineage>
        <taxon>Bacteria</taxon>
        <taxon>Pseudomonadati</taxon>
        <taxon>Pseudomonadota</taxon>
        <taxon>Betaproteobacteria</taxon>
        <taxon>Burkholderiales</taxon>
        <taxon>Burkholderiaceae</taxon>
        <taxon>Trinickia</taxon>
    </lineage>
</organism>
<dbReference type="PANTHER" id="PTHR48207">
    <property type="entry name" value="SUCCINATE--HYDROXYMETHYLGLUTARATE COA-TRANSFERASE"/>
    <property type="match status" value="1"/>
</dbReference>
<dbReference type="SUPFAM" id="SSF89796">
    <property type="entry name" value="CoA-transferase family III (CaiB/BaiF)"/>
    <property type="match status" value="1"/>
</dbReference>
<keyword evidence="1 2" id="KW-0808">Transferase</keyword>
<proteinExistence type="predicted"/>
<dbReference type="AlphaFoldDB" id="A0A2T3XMG0"/>
<comment type="caution">
    <text evidence="2">The sequence shown here is derived from an EMBL/GenBank/DDBJ whole genome shotgun (WGS) entry which is preliminary data.</text>
</comment>
<dbReference type="InterPro" id="IPR050483">
    <property type="entry name" value="CoA-transferase_III_domain"/>
</dbReference>
<dbReference type="Pfam" id="PF02515">
    <property type="entry name" value="CoA_transf_3"/>
    <property type="match status" value="1"/>
</dbReference>
<accession>A0A2T3XMG0</accession>
<dbReference type="EMBL" id="PYUC01000016">
    <property type="protein sequence ID" value="PTB17701.1"/>
    <property type="molecule type" value="Genomic_DNA"/>
</dbReference>
<dbReference type="InterPro" id="IPR044855">
    <property type="entry name" value="CoA-Trfase_III_dom3_sf"/>
</dbReference>
<dbReference type="GO" id="GO:0008410">
    <property type="term" value="F:CoA-transferase activity"/>
    <property type="evidence" value="ECO:0007669"/>
    <property type="project" value="TreeGrafter"/>
</dbReference>
<gene>
    <name evidence="2" type="ORF">C9I57_26075</name>
</gene>
<reference evidence="2 3" key="1">
    <citation type="submission" date="2018-03" db="EMBL/GenBank/DDBJ databases">
        <title>Whole genome analyses suggest that Burkholderia sensu lato contains two further novel genera in the rhizoxinica-symbiotica group Mycetohabitans gen. nov., and Trinickia gen. nov.: implications for the evolution of diazotrophy and nodulation in the Burkholderiaceae.</title>
        <authorList>
            <person name="Estrada De Los Santos P."/>
            <person name="Palmer M."/>
            <person name="Chavez-Ramirez B."/>
            <person name="Steenkamp E.T."/>
            <person name="Hirsch A.M."/>
            <person name="Manyaka P."/>
            <person name="Maluk M."/>
            <person name="Lafos M."/>
            <person name="Crook M."/>
            <person name="Gross E."/>
            <person name="Simon M.F."/>
            <person name="Bueno Dos Reis Junior F."/>
            <person name="Poole P.S."/>
            <person name="Venter S.N."/>
            <person name="James E.K."/>
        </authorList>
    </citation>
    <scope>NUCLEOTIDE SEQUENCE [LARGE SCALE GENOMIC DNA]</scope>
    <source>
        <strain evidence="2 3">JPY-366</strain>
    </source>
</reference>
<evidence type="ECO:0000313" key="2">
    <source>
        <dbReference type="EMBL" id="PTB17701.1"/>
    </source>
</evidence>
<dbReference type="InterPro" id="IPR023606">
    <property type="entry name" value="CoA-Trfase_III_dom_1_sf"/>
</dbReference>
<evidence type="ECO:0000313" key="3">
    <source>
        <dbReference type="Proteomes" id="UP000240638"/>
    </source>
</evidence>
<dbReference type="PANTHER" id="PTHR48207:SF3">
    <property type="entry name" value="SUCCINATE--HYDROXYMETHYLGLUTARATE COA-TRANSFERASE"/>
    <property type="match status" value="1"/>
</dbReference>
<sequence>MTSHERKTMSSTAAATAGPLQGIKVLELGTLIAGPFAARFLGEFGADVVKVEDPKGGDPLRKWRMLYPEAGGTSLWWAVQARNKKSVTINLKDEEGKEIVRRLASGADIVVENFRPGMLEKLGLGYDVLAAQNPGLVMVRLSGYGQTGPYRDRPGFGSIAEAMGGLRHITGYPDLPPPRIGISIGDSIAALHGVIGALMALHHRQATGGKGQVVDVALYEAVFNMMESIVPEYGVYGAVRERTGASLPGIVPSNTYPCRDGSIVIGGNSDPIFKRLMTAIGRADLADDPALAHNDGRVPRTQEIDDAIAAWLSQRTIDEALEVLNAADVPVGRIYSVADMFDDPQYAAREMIRHFKWQDGLDVSLPNVTPKLSETPGSTRWLGPALGEHTDEVLRELGYDDDAIAGLRERNVI</sequence>
<name>A0A2T3XMG0_9BURK</name>
<dbReference type="Gene3D" id="3.40.50.10540">
    <property type="entry name" value="Crotonobetainyl-coa:carnitine coa-transferase, domain 1"/>
    <property type="match status" value="1"/>
</dbReference>
<dbReference type="Gene3D" id="3.30.1540.10">
    <property type="entry name" value="formyl-coa transferase, domain 3"/>
    <property type="match status" value="1"/>
</dbReference>
<protein>
    <submittedName>
        <fullName evidence="2">Formyl-CoA transferase</fullName>
    </submittedName>
</protein>
<dbReference type="InterPro" id="IPR003673">
    <property type="entry name" value="CoA-Trfase_fam_III"/>
</dbReference>